<protein>
    <recommendedName>
        <fullName evidence="4">HPP family protein</fullName>
    </recommendedName>
</protein>
<evidence type="ECO:0000313" key="2">
    <source>
        <dbReference type="EMBL" id="MER6976126.1"/>
    </source>
</evidence>
<gene>
    <name evidence="2" type="ORF">ABT317_03515</name>
</gene>
<keyword evidence="1" id="KW-0472">Membrane</keyword>
<dbReference type="RefSeq" id="WP_086723234.1">
    <property type="nucleotide sequence ID" value="NZ_MUBM01000022.1"/>
</dbReference>
<feature type="transmembrane region" description="Helical" evidence="1">
    <location>
        <begin position="27"/>
        <end position="47"/>
    </location>
</feature>
<keyword evidence="3" id="KW-1185">Reference proteome</keyword>
<name>A0ABV1VX44_9ACTN</name>
<dbReference type="Proteomes" id="UP001458415">
    <property type="component" value="Unassembled WGS sequence"/>
</dbReference>
<dbReference type="EMBL" id="JBEPCU010000024">
    <property type="protein sequence ID" value="MER6976126.1"/>
    <property type="molecule type" value="Genomic_DNA"/>
</dbReference>
<accession>A0ABV1VX44</accession>
<keyword evidence="1" id="KW-1133">Transmembrane helix</keyword>
<evidence type="ECO:0000256" key="1">
    <source>
        <dbReference type="SAM" id="Phobius"/>
    </source>
</evidence>
<feature type="transmembrane region" description="Helical" evidence="1">
    <location>
        <begin position="54"/>
        <end position="73"/>
    </location>
</feature>
<keyword evidence="1" id="KW-0812">Transmembrane</keyword>
<evidence type="ECO:0008006" key="4">
    <source>
        <dbReference type="Google" id="ProtNLM"/>
    </source>
</evidence>
<sequence>MTDNVNDATDHASSPAGPDPLLTPHTALVLLAAAFIGLVTGGLTFLAGGPAAGAVLAGLTGFGGAVPVLHQMIG</sequence>
<organism evidence="2 3">
    <name type="scientific">Streptomyces carpinensis</name>
    <dbReference type="NCBI Taxonomy" id="66369"/>
    <lineage>
        <taxon>Bacteria</taxon>
        <taxon>Bacillati</taxon>
        <taxon>Actinomycetota</taxon>
        <taxon>Actinomycetes</taxon>
        <taxon>Kitasatosporales</taxon>
        <taxon>Streptomycetaceae</taxon>
        <taxon>Streptomyces</taxon>
    </lineage>
</organism>
<comment type="caution">
    <text evidence="2">The sequence shown here is derived from an EMBL/GenBank/DDBJ whole genome shotgun (WGS) entry which is preliminary data.</text>
</comment>
<proteinExistence type="predicted"/>
<evidence type="ECO:0000313" key="3">
    <source>
        <dbReference type="Proteomes" id="UP001458415"/>
    </source>
</evidence>
<reference evidence="2 3" key="1">
    <citation type="submission" date="2024-06" db="EMBL/GenBank/DDBJ databases">
        <title>The Natural Products Discovery Center: Release of the First 8490 Sequenced Strains for Exploring Actinobacteria Biosynthetic Diversity.</title>
        <authorList>
            <person name="Kalkreuter E."/>
            <person name="Kautsar S.A."/>
            <person name="Yang D."/>
            <person name="Bader C.D."/>
            <person name="Teijaro C.N."/>
            <person name="Fluegel L."/>
            <person name="Davis C.M."/>
            <person name="Simpson J.R."/>
            <person name="Lauterbach L."/>
            <person name="Steele A.D."/>
            <person name="Gui C."/>
            <person name="Meng S."/>
            <person name="Li G."/>
            <person name="Viehrig K."/>
            <person name="Ye F."/>
            <person name="Su P."/>
            <person name="Kiefer A.F."/>
            <person name="Nichols A."/>
            <person name="Cepeda A.J."/>
            <person name="Yan W."/>
            <person name="Fan B."/>
            <person name="Jiang Y."/>
            <person name="Adhikari A."/>
            <person name="Zheng C.-J."/>
            <person name="Schuster L."/>
            <person name="Cowan T.M."/>
            <person name="Smanski M.J."/>
            <person name="Chevrette M.G."/>
            <person name="De Carvalho L.P.S."/>
            <person name="Shen B."/>
        </authorList>
    </citation>
    <scope>NUCLEOTIDE SEQUENCE [LARGE SCALE GENOMIC DNA]</scope>
    <source>
        <strain evidence="2 3">NPDC000634</strain>
    </source>
</reference>